<evidence type="ECO:0000313" key="2">
    <source>
        <dbReference type="Proteomes" id="UP000681794"/>
    </source>
</evidence>
<accession>A0ACD1E815</accession>
<name>A0ACD1E815_9MICO</name>
<dbReference type="EMBL" id="CP076544">
    <property type="protein sequence ID" value="QWS34817.1"/>
    <property type="molecule type" value="Genomic_DNA"/>
</dbReference>
<organism evidence="1 2">
    <name type="scientific">Curtobacterium aetherium</name>
    <dbReference type="NCBI Taxonomy" id="2841594"/>
    <lineage>
        <taxon>Bacteria</taxon>
        <taxon>Bacillati</taxon>
        <taxon>Actinomycetota</taxon>
        <taxon>Actinomycetes</taxon>
        <taxon>Micrococcales</taxon>
        <taxon>Microbacteriaceae</taxon>
        <taxon>Curtobacterium</taxon>
    </lineage>
</organism>
<evidence type="ECO:0000313" key="1">
    <source>
        <dbReference type="EMBL" id="QWS34817.1"/>
    </source>
</evidence>
<keyword evidence="2" id="KW-1185">Reference proteome</keyword>
<sequence length="241" mass="25349">MRVVPEPAVGAQSDTGLEARLAAVRGSIADAAGAAGRTADELTLVVVTKYHPAALVRRLAGLGVTDVGENRHQEAQAKAAELADLPLTWHFIGQLQSKKARQARRYAHVVQSLDRASVVDAFAPTEAEPDPRVLDGFVQVNLTDDPGRGGVAPDAVEALAERILATGTLRLRGVMAVAPLDEEPRAAFARLRTISERLRTVEPTATDISAGMSGDHAEAIAEGATHLRIGTAITGKRPDAP</sequence>
<gene>
    <name evidence="1" type="ORF">KM842_06725</name>
</gene>
<protein>
    <submittedName>
        <fullName evidence="1">YggS family pyridoxal phosphate-dependent enzyme</fullName>
    </submittedName>
</protein>
<reference evidence="1" key="1">
    <citation type="submission" date="2021-06" db="EMBL/GenBank/DDBJ databases">
        <authorList>
            <person name="Ellington A.J."/>
            <person name="Bryan N.C."/>
            <person name="Christner B.C."/>
            <person name="Reisch C.R."/>
        </authorList>
    </citation>
    <scope>NUCLEOTIDE SEQUENCE</scope>
    <source>
        <strain evidence="1">L6-1</strain>
    </source>
</reference>
<dbReference type="Proteomes" id="UP000681794">
    <property type="component" value="Chromosome"/>
</dbReference>
<proteinExistence type="predicted"/>